<reference evidence="2 3" key="1">
    <citation type="submission" date="2018-08" db="EMBL/GenBank/DDBJ databases">
        <title>Genome and evolution of the arbuscular mycorrhizal fungus Diversispora epigaea (formerly Glomus versiforme) and its bacterial endosymbionts.</title>
        <authorList>
            <person name="Sun X."/>
            <person name="Fei Z."/>
            <person name="Harrison M."/>
        </authorList>
    </citation>
    <scope>NUCLEOTIDE SEQUENCE [LARGE SCALE GENOMIC DNA]</scope>
    <source>
        <strain evidence="2 3">IT104</strain>
    </source>
</reference>
<feature type="chain" id="PRO_5017270609" evidence="1">
    <location>
        <begin position="20"/>
        <end position="120"/>
    </location>
</feature>
<dbReference type="EMBL" id="PQFF01000390">
    <property type="protein sequence ID" value="RHZ53327.1"/>
    <property type="molecule type" value="Genomic_DNA"/>
</dbReference>
<proteinExistence type="predicted"/>
<dbReference type="OrthoDB" id="2317169at2759"/>
<dbReference type="AlphaFoldDB" id="A0A397GRV8"/>
<evidence type="ECO:0000256" key="1">
    <source>
        <dbReference type="SAM" id="SignalP"/>
    </source>
</evidence>
<feature type="signal peptide" evidence="1">
    <location>
        <begin position="1"/>
        <end position="19"/>
    </location>
</feature>
<sequence>MKFVLILTIFLTFIVVASQATPMNFAKRAEVGPNVSILGVRFEGYYAAKVAQLKDIYKNYDSLISSFNELLPKAAEEDKTEVPSFLLSWSSKYADLVKDLKATTKELDHKVKKLGEFLSA</sequence>
<organism evidence="2 3">
    <name type="scientific">Diversispora epigaea</name>
    <dbReference type="NCBI Taxonomy" id="1348612"/>
    <lineage>
        <taxon>Eukaryota</taxon>
        <taxon>Fungi</taxon>
        <taxon>Fungi incertae sedis</taxon>
        <taxon>Mucoromycota</taxon>
        <taxon>Glomeromycotina</taxon>
        <taxon>Glomeromycetes</taxon>
        <taxon>Diversisporales</taxon>
        <taxon>Diversisporaceae</taxon>
        <taxon>Diversispora</taxon>
    </lineage>
</organism>
<evidence type="ECO:0000313" key="2">
    <source>
        <dbReference type="EMBL" id="RHZ53327.1"/>
    </source>
</evidence>
<keyword evidence="1" id="KW-0732">Signal</keyword>
<protein>
    <submittedName>
        <fullName evidence="2">Uncharacterized protein</fullName>
    </submittedName>
</protein>
<gene>
    <name evidence="2" type="ORF">Glove_443g85</name>
</gene>
<evidence type="ECO:0000313" key="3">
    <source>
        <dbReference type="Proteomes" id="UP000266861"/>
    </source>
</evidence>
<name>A0A397GRV8_9GLOM</name>
<keyword evidence="3" id="KW-1185">Reference proteome</keyword>
<accession>A0A397GRV8</accession>
<comment type="caution">
    <text evidence="2">The sequence shown here is derived from an EMBL/GenBank/DDBJ whole genome shotgun (WGS) entry which is preliminary data.</text>
</comment>
<dbReference type="Proteomes" id="UP000266861">
    <property type="component" value="Unassembled WGS sequence"/>
</dbReference>